<dbReference type="GO" id="GO:0008932">
    <property type="term" value="F:lytic endotransglycosylase activity"/>
    <property type="evidence" value="ECO:0007669"/>
    <property type="project" value="UniProtKB-UniRule"/>
</dbReference>
<protein>
    <recommendedName>
        <fullName evidence="4">Probable endolytic peptidoglycan transglycosylase RlpA</fullName>
        <ecNumber evidence="4">4.2.2.-</ecNumber>
    </recommendedName>
</protein>
<gene>
    <name evidence="4" type="primary">rlpA</name>
    <name evidence="8" type="ORF">PRVXT_001079</name>
</gene>
<feature type="compositionally biased region" description="Basic and acidic residues" evidence="6">
    <location>
        <begin position="227"/>
        <end position="242"/>
    </location>
</feature>
<evidence type="ECO:0000259" key="7">
    <source>
        <dbReference type="PROSITE" id="PS51109"/>
    </source>
</evidence>
<dbReference type="InterPro" id="IPR036908">
    <property type="entry name" value="RlpA-like_sf"/>
</dbReference>
<dbReference type="InterPro" id="IPR009009">
    <property type="entry name" value="RlpA-like_DPBB"/>
</dbReference>
<dbReference type="EMBL" id="CP158367">
    <property type="protein sequence ID" value="XBX75917.1"/>
    <property type="molecule type" value="Genomic_DNA"/>
</dbReference>
<evidence type="ECO:0000256" key="5">
    <source>
        <dbReference type="RuleBase" id="RU003495"/>
    </source>
</evidence>
<evidence type="ECO:0000256" key="3">
    <source>
        <dbReference type="ARBA" id="ARBA00023316"/>
    </source>
</evidence>
<dbReference type="RefSeq" id="WP_350344652.1">
    <property type="nucleotide sequence ID" value="NZ_CP158367.1"/>
</dbReference>
<dbReference type="EC" id="4.2.2.-" evidence="4"/>
<dbReference type="Pfam" id="PF03330">
    <property type="entry name" value="DPBB_1"/>
    <property type="match status" value="1"/>
</dbReference>
<dbReference type="Pfam" id="PF03990">
    <property type="entry name" value="DUF348"/>
    <property type="match status" value="1"/>
</dbReference>
<evidence type="ECO:0000256" key="4">
    <source>
        <dbReference type="HAMAP-Rule" id="MF_02071"/>
    </source>
</evidence>
<dbReference type="InterPro" id="IPR011098">
    <property type="entry name" value="G5_dom"/>
</dbReference>
<dbReference type="InterPro" id="IPR034718">
    <property type="entry name" value="RlpA"/>
</dbReference>
<dbReference type="SMART" id="SM01208">
    <property type="entry name" value="G5"/>
    <property type="match status" value="1"/>
</dbReference>
<reference evidence="8" key="2">
    <citation type="submission" date="2024-06" db="EMBL/GenBank/DDBJ databases">
        <authorList>
            <person name="Petrova K.O."/>
            <person name="Toshchakov S.V."/>
            <person name="Boltjanskaja Y.V."/>
            <person name="Kevbrin V."/>
        </authorList>
    </citation>
    <scope>NUCLEOTIDE SEQUENCE</scope>
    <source>
        <strain evidence="8">Z-910T</strain>
    </source>
</reference>
<evidence type="ECO:0000256" key="6">
    <source>
        <dbReference type="SAM" id="MobiDB-lite"/>
    </source>
</evidence>
<comment type="function">
    <text evidence="4">Lytic transglycosylase with a strong preference for naked glycan strands that lack stem peptides.</text>
</comment>
<keyword evidence="3 4" id="KW-0961">Cell wall biogenesis/degradation</keyword>
<dbReference type="GO" id="GO:0071555">
    <property type="term" value="P:cell wall organization"/>
    <property type="evidence" value="ECO:0007669"/>
    <property type="project" value="UniProtKB-KW"/>
</dbReference>
<proteinExistence type="inferred from homology"/>
<evidence type="ECO:0000256" key="2">
    <source>
        <dbReference type="ARBA" id="ARBA00023239"/>
    </source>
</evidence>
<dbReference type="SUPFAM" id="SSF50685">
    <property type="entry name" value="Barwin-like endoglucanases"/>
    <property type="match status" value="1"/>
</dbReference>
<evidence type="ECO:0000256" key="1">
    <source>
        <dbReference type="ARBA" id="ARBA00022729"/>
    </source>
</evidence>
<dbReference type="Gene3D" id="2.20.230.10">
    <property type="entry name" value="Resuscitation-promoting factor rpfb"/>
    <property type="match status" value="1"/>
</dbReference>
<name>A0AAU7VPW2_9FIRM</name>
<dbReference type="PROSITE" id="PS51109">
    <property type="entry name" value="G5"/>
    <property type="match status" value="1"/>
</dbReference>
<dbReference type="AlphaFoldDB" id="A0AAU7VPW2"/>
<keyword evidence="1" id="KW-0732">Signal</keyword>
<keyword evidence="2 4" id="KW-0456">Lyase</keyword>
<feature type="domain" description="G5" evidence="7">
    <location>
        <begin position="138"/>
        <end position="218"/>
    </location>
</feature>
<reference evidence="8" key="1">
    <citation type="journal article" date="2013" name="Extremophiles">
        <title>Proteinivorax tanatarense gen. nov., sp. nov., an anaerobic, haloalkaliphilic, proteolytic bacterium isolated from a decaying algal bloom, and proposal of Proteinivoraceae fam. nov.</title>
        <authorList>
            <person name="Kevbrin V."/>
            <person name="Boltyanskaya Y."/>
            <person name="Zhilina T."/>
            <person name="Kolganova T."/>
            <person name="Lavrentjeva E."/>
            <person name="Kuznetsov B."/>
        </authorList>
    </citation>
    <scope>NUCLEOTIDE SEQUENCE</scope>
    <source>
        <strain evidence="8">Z-910T</strain>
    </source>
</reference>
<dbReference type="Gene3D" id="2.40.40.10">
    <property type="entry name" value="RlpA-like domain"/>
    <property type="match status" value="1"/>
</dbReference>
<dbReference type="PANTHER" id="PTHR34183">
    <property type="entry name" value="ENDOLYTIC PEPTIDOGLYCAN TRANSGLYCOSYLASE RLPA"/>
    <property type="match status" value="1"/>
</dbReference>
<dbReference type="InterPro" id="IPR012997">
    <property type="entry name" value="RplA"/>
</dbReference>
<dbReference type="InterPro" id="IPR007137">
    <property type="entry name" value="DUF348"/>
</dbReference>
<comment type="similarity">
    <text evidence="4 5">Belongs to the RlpA family.</text>
</comment>
<sequence>MILKKIFGMTVVFLLLLIGIGTVFSQNYTEVTIFKDNEVFTVNTQEKRVGEILKESEMDINEYHKVYPDKSELLESKYIYIETGSKVTIDVDGEQKEIISWEPNIESLLFSQRIELGDKDILSLDKGTELEDGLKVDITRVTKETVVEEEEVGFETEHVDNSNLLSGSTEVKNEGNKGVRKITYEHIFHDGEKVSSKKIDDEIVKEPKNQIVYVGTKEEQVASSNSSRDDRAPQASRGRTEETSGEVFTGKASYYGSELHGQLTASEEVFDKNKFTAAHPTLEFGTVVRVTLKSTGRSVDVRINDRGPHVPGIMIDLSKAAASEIGLVGPGIGEVKVEVIK</sequence>
<dbReference type="PANTHER" id="PTHR34183:SF1">
    <property type="entry name" value="ENDOLYTIC PEPTIDOGLYCAN TRANSGLYCOSYLASE RLPA"/>
    <property type="match status" value="1"/>
</dbReference>
<organism evidence="8">
    <name type="scientific">Proteinivorax tanatarense</name>
    <dbReference type="NCBI Taxonomy" id="1260629"/>
    <lineage>
        <taxon>Bacteria</taxon>
        <taxon>Bacillati</taxon>
        <taxon>Bacillota</taxon>
        <taxon>Clostridia</taxon>
        <taxon>Eubacteriales</taxon>
        <taxon>Proteinivoracaceae</taxon>
        <taxon>Proteinivorax</taxon>
    </lineage>
</organism>
<dbReference type="CDD" id="cd22268">
    <property type="entry name" value="DPBB_RlpA-like"/>
    <property type="match status" value="1"/>
</dbReference>
<dbReference type="GO" id="GO:0000270">
    <property type="term" value="P:peptidoglycan metabolic process"/>
    <property type="evidence" value="ECO:0007669"/>
    <property type="project" value="UniProtKB-UniRule"/>
</dbReference>
<accession>A0AAU7VPW2</accession>
<dbReference type="Pfam" id="PF07501">
    <property type="entry name" value="G5"/>
    <property type="match status" value="1"/>
</dbReference>
<dbReference type="NCBIfam" id="TIGR00413">
    <property type="entry name" value="rlpA"/>
    <property type="match status" value="1"/>
</dbReference>
<feature type="region of interest" description="Disordered" evidence="6">
    <location>
        <begin position="214"/>
        <end position="248"/>
    </location>
</feature>
<evidence type="ECO:0000313" key="8">
    <source>
        <dbReference type="EMBL" id="XBX75917.1"/>
    </source>
</evidence>
<dbReference type="HAMAP" id="MF_02071">
    <property type="entry name" value="RlpA"/>
    <property type="match status" value="1"/>
</dbReference>